<dbReference type="OrthoDB" id="434647at2759"/>
<keyword evidence="4" id="KW-1185">Reference proteome</keyword>
<dbReference type="SMART" id="SM00355">
    <property type="entry name" value="ZnF_C2H2"/>
    <property type="match status" value="4"/>
</dbReference>
<dbReference type="AlphaFoldDB" id="A0A8T0W8J5"/>
<comment type="caution">
    <text evidence="3">The sequence shown here is derived from an EMBL/GenBank/DDBJ whole genome shotgun (WGS) entry which is preliminary data.</text>
</comment>
<dbReference type="Gene3D" id="3.30.160.60">
    <property type="entry name" value="Classic Zinc Finger"/>
    <property type="match status" value="4"/>
</dbReference>
<dbReference type="InterPro" id="IPR003604">
    <property type="entry name" value="Matrin/U1-like-C_Znf_C2H2"/>
</dbReference>
<feature type="region of interest" description="Disordered" evidence="1">
    <location>
        <begin position="1"/>
        <end position="21"/>
    </location>
</feature>
<feature type="compositionally biased region" description="Basic and acidic residues" evidence="1">
    <location>
        <begin position="155"/>
        <end position="167"/>
    </location>
</feature>
<feature type="domain" description="C2H2-type" evidence="2">
    <location>
        <begin position="459"/>
        <end position="481"/>
    </location>
</feature>
<dbReference type="InterPro" id="IPR013087">
    <property type="entry name" value="Znf_C2H2_type"/>
</dbReference>
<evidence type="ECO:0000259" key="2">
    <source>
        <dbReference type="PROSITE" id="PS00028"/>
    </source>
</evidence>
<dbReference type="SUPFAM" id="SSF57667">
    <property type="entry name" value="beta-beta-alpha zinc fingers"/>
    <property type="match status" value="4"/>
</dbReference>
<reference evidence="3" key="1">
    <citation type="submission" date="2020-05" db="EMBL/GenBank/DDBJ databases">
        <title>WGS assembly of Panicum virgatum.</title>
        <authorList>
            <person name="Lovell J.T."/>
            <person name="Jenkins J."/>
            <person name="Shu S."/>
            <person name="Juenger T.E."/>
            <person name="Schmutz J."/>
        </authorList>
    </citation>
    <scope>NUCLEOTIDE SEQUENCE</scope>
    <source>
        <strain evidence="3">AP13</strain>
    </source>
</reference>
<feature type="compositionally biased region" description="Basic residues" evidence="1">
    <location>
        <begin position="408"/>
        <end position="419"/>
    </location>
</feature>
<sequence>MPMEFACRGRPAADQDGDGSRRCPYPVPPLPHDAGDTMLVIRDALLLQLQKDRLRQDIIMAELANLESAMALRSAARTASVEQPKPLFFTFNEEFMPHFRWPEHCSNVDGVDDPKKNDVKHGGVQSKPASEDRFCVCSRPCCSDDKSEEEDEAFDEKKLQESNEPKKTSSALKWELTGITIPVKKTKLPQSWSCAICQVGTPNTEHNIKEHCAGKKHRSNVASLESRDEAISQKAQTKAESSSCARQKTSSIRWSCSICQANGTSEADLKEHLSGRIHQQNIEAQCQEGDGMAKNTEPQEAKATNTEPLEAKCHRSNVQQPLEKPPSSICQDNCTTNSELGSLVLAKIQALLDAMNNMATNSESHEAKLPPNNVTQDADLTSESNRSTCQTGSDHQSCCSEPQSASSRRIRKRPKKRGAVKVEGQDAEPGNMNPADKISSDGSCSKSTSSEEKQATYFCEVCNLDLYSESQLANHCNGEEHLEKQKLLNFCEVCNLQCNSRKMFAHHCTGKKHRKNLNANK</sequence>
<evidence type="ECO:0000313" key="3">
    <source>
        <dbReference type="EMBL" id="KAG2643488.1"/>
    </source>
</evidence>
<dbReference type="Proteomes" id="UP000823388">
    <property type="component" value="Chromosome 2K"/>
</dbReference>
<evidence type="ECO:0000313" key="4">
    <source>
        <dbReference type="Proteomes" id="UP000823388"/>
    </source>
</evidence>
<dbReference type="EMBL" id="CM029039">
    <property type="protein sequence ID" value="KAG2643488.1"/>
    <property type="molecule type" value="Genomic_DNA"/>
</dbReference>
<dbReference type="GO" id="GO:0008270">
    <property type="term" value="F:zinc ion binding"/>
    <property type="evidence" value="ECO:0007669"/>
    <property type="project" value="InterPro"/>
</dbReference>
<organism evidence="3 4">
    <name type="scientific">Panicum virgatum</name>
    <name type="common">Blackwell switchgrass</name>
    <dbReference type="NCBI Taxonomy" id="38727"/>
    <lineage>
        <taxon>Eukaryota</taxon>
        <taxon>Viridiplantae</taxon>
        <taxon>Streptophyta</taxon>
        <taxon>Embryophyta</taxon>
        <taxon>Tracheophyta</taxon>
        <taxon>Spermatophyta</taxon>
        <taxon>Magnoliopsida</taxon>
        <taxon>Liliopsida</taxon>
        <taxon>Poales</taxon>
        <taxon>Poaceae</taxon>
        <taxon>PACMAD clade</taxon>
        <taxon>Panicoideae</taxon>
        <taxon>Panicodae</taxon>
        <taxon>Paniceae</taxon>
        <taxon>Panicinae</taxon>
        <taxon>Panicum</taxon>
        <taxon>Panicum sect. Hiantes</taxon>
    </lineage>
</organism>
<feature type="region of interest" description="Disordered" evidence="1">
    <location>
        <begin position="143"/>
        <end position="170"/>
    </location>
</feature>
<feature type="compositionally biased region" description="Polar residues" evidence="1">
    <location>
        <begin position="372"/>
        <end position="407"/>
    </location>
</feature>
<evidence type="ECO:0000256" key="1">
    <source>
        <dbReference type="SAM" id="MobiDB-lite"/>
    </source>
</evidence>
<accession>A0A8T0W8J5</accession>
<feature type="region of interest" description="Disordered" evidence="1">
    <location>
        <begin position="361"/>
        <end position="447"/>
    </location>
</feature>
<protein>
    <recommendedName>
        <fullName evidence="2">C2H2-type domain-containing protein</fullName>
    </recommendedName>
</protein>
<dbReference type="PROSITE" id="PS00028">
    <property type="entry name" value="ZINC_FINGER_C2H2_1"/>
    <property type="match status" value="1"/>
</dbReference>
<dbReference type="PANTHER" id="PTHR47487">
    <property type="entry name" value="OS06G0651300 PROTEIN-RELATED"/>
    <property type="match status" value="1"/>
</dbReference>
<dbReference type="InterPro" id="IPR036236">
    <property type="entry name" value="Znf_C2H2_sf"/>
</dbReference>
<gene>
    <name evidence="3" type="ORF">PVAP13_2KG338100</name>
</gene>
<dbReference type="Pfam" id="PF12874">
    <property type="entry name" value="zf-met"/>
    <property type="match status" value="3"/>
</dbReference>
<dbReference type="SMART" id="SM00451">
    <property type="entry name" value="ZnF_U1"/>
    <property type="match status" value="4"/>
</dbReference>
<name>A0A8T0W8J5_PANVG</name>
<dbReference type="PANTHER" id="PTHR47487:SF9">
    <property type="entry name" value="OS09G0421700 PROTEIN"/>
    <property type="match status" value="1"/>
</dbReference>
<dbReference type="GO" id="GO:0003676">
    <property type="term" value="F:nucleic acid binding"/>
    <property type="evidence" value="ECO:0007669"/>
    <property type="project" value="InterPro"/>
</dbReference>
<proteinExistence type="predicted"/>